<evidence type="ECO:0000313" key="2">
    <source>
        <dbReference type="EMBL" id="CAE8722142.1"/>
    </source>
</evidence>
<dbReference type="AlphaFoldDB" id="A0A813LFR4"/>
<feature type="region of interest" description="Disordered" evidence="1">
    <location>
        <begin position="74"/>
        <end position="100"/>
    </location>
</feature>
<reference evidence="2" key="1">
    <citation type="submission" date="2021-02" db="EMBL/GenBank/DDBJ databases">
        <authorList>
            <person name="Dougan E. K."/>
            <person name="Rhodes N."/>
            <person name="Thang M."/>
            <person name="Chan C."/>
        </authorList>
    </citation>
    <scope>NUCLEOTIDE SEQUENCE</scope>
</reference>
<sequence>KVMKAKTKAGRGQKLVPAQKVTFARANPKLPGSEAYKRYQKYMQAKTVAEALTKGATSADLRYDLAAKHAQLLGRAPPQASAASSSKPARGKAVLPDACQLSVRGKTQSVQLTKK</sequence>
<accession>A0A813LFR4</accession>
<feature type="non-terminal residue" evidence="2">
    <location>
        <position position="1"/>
    </location>
</feature>
<dbReference type="Proteomes" id="UP000626109">
    <property type="component" value="Unassembled WGS sequence"/>
</dbReference>
<evidence type="ECO:0000313" key="3">
    <source>
        <dbReference type="Proteomes" id="UP000626109"/>
    </source>
</evidence>
<dbReference type="EMBL" id="CAJNNW010034259">
    <property type="protein sequence ID" value="CAE8722142.1"/>
    <property type="molecule type" value="Genomic_DNA"/>
</dbReference>
<organism evidence="2 3">
    <name type="scientific">Polarella glacialis</name>
    <name type="common">Dinoflagellate</name>
    <dbReference type="NCBI Taxonomy" id="89957"/>
    <lineage>
        <taxon>Eukaryota</taxon>
        <taxon>Sar</taxon>
        <taxon>Alveolata</taxon>
        <taxon>Dinophyceae</taxon>
        <taxon>Suessiales</taxon>
        <taxon>Suessiaceae</taxon>
        <taxon>Polarella</taxon>
    </lineage>
</organism>
<name>A0A813LFR4_POLGL</name>
<feature type="compositionally biased region" description="Low complexity" evidence="1">
    <location>
        <begin position="74"/>
        <end position="93"/>
    </location>
</feature>
<protein>
    <submittedName>
        <fullName evidence="2">Uncharacterized protein</fullName>
    </submittedName>
</protein>
<comment type="caution">
    <text evidence="2">The sequence shown here is derived from an EMBL/GenBank/DDBJ whole genome shotgun (WGS) entry which is preliminary data.</text>
</comment>
<proteinExistence type="predicted"/>
<gene>
    <name evidence="2" type="ORF">PGLA2088_LOCUS42350</name>
</gene>
<evidence type="ECO:0000256" key="1">
    <source>
        <dbReference type="SAM" id="MobiDB-lite"/>
    </source>
</evidence>
<feature type="non-terminal residue" evidence="2">
    <location>
        <position position="115"/>
    </location>
</feature>